<gene>
    <name evidence="2" type="ORF">g.8867</name>
</gene>
<evidence type="ECO:0000313" key="2">
    <source>
        <dbReference type="EMBL" id="JAS81893.1"/>
    </source>
</evidence>
<dbReference type="EMBL" id="GECU01025813">
    <property type="protein sequence ID" value="JAS81893.1"/>
    <property type="molecule type" value="Transcribed_RNA"/>
</dbReference>
<accession>A0A1B6I4R2</accession>
<protein>
    <submittedName>
        <fullName evidence="2">Uncharacterized protein</fullName>
    </submittedName>
</protein>
<evidence type="ECO:0000256" key="1">
    <source>
        <dbReference type="SAM" id="MobiDB-lite"/>
    </source>
</evidence>
<sequence>MAERQSSSTNAEVPNSEKAYSIVTTKANQLTDSKYHHKLRKPNFKIGEGESVKRTQGRFEKRVNEGDRNNELNNDSKGQPLHIKKALTLFSRRNTSHEVTWPPLVKKPIKMSKRRRRLLGGRPRSLRTSSSPKPNKAYKISLRQRKAKRKTKLTTDDCVDTNVYPTTHSLVNVHSRPVKHSTKQKRKHEMFEENASRIDFNKLLDSEEVKEDSVELSGNTKKDLLKSPLPAS</sequence>
<dbReference type="AlphaFoldDB" id="A0A1B6I4R2"/>
<feature type="region of interest" description="Disordered" evidence="1">
    <location>
        <begin position="211"/>
        <end position="232"/>
    </location>
</feature>
<name>A0A1B6I4R2_9HEMI</name>
<feature type="region of interest" description="Disordered" evidence="1">
    <location>
        <begin position="1"/>
        <end position="20"/>
    </location>
</feature>
<feature type="compositionally biased region" description="Basic and acidic residues" evidence="1">
    <location>
        <begin position="47"/>
        <end position="70"/>
    </location>
</feature>
<feature type="compositionally biased region" description="Low complexity" evidence="1">
    <location>
        <begin position="120"/>
        <end position="134"/>
    </location>
</feature>
<organism evidence="2">
    <name type="scientific">Homalodisca liturata</name>
    <dbReference type="NCBI Taxonomy" id="320908"/>
    <lineage>
        <taxon>Eukaryota</taxon>
        <taxon>Metazoa</taxon>
        <taxon>Ecdysozoa</taxon>
        <taxon>Arthropoda</taxon>
        <taxon>Hexapoda</taxon>
        <taxon>Insecta</taxon>
        <taxon>Pterygota</taxon>
        <taxon>Neoptera</taxon>
        <taxon>Paraneoptera</taxon>
        <taxon>Hemiptera</taxon>
        <taxon>Auchenorrhyncha</taxon>
        <taxon>Membracoidea</taxon>
        <taxon>Cicadellidae</taxon>
        <taxon>Cicadellinae</taxon>
        <taxon>Proconiini</taxon>
        <taxon>Homalodisca</taxon>
    </lineage>
</organism>
<feature type="region of interest" description="Disordered" evidence="1">
    <location>
        <begin position="27"/>
        <end position="78"/>
    </location>
</feature>
<feature type="region of interest" description="Disordered" evidence="1">
    <location>
        <begin position="115"/>
        <end position="137"/>
    </location>
</feature>
<reference evidence="2" key="1">
    <citation type="submission" date="2015-11" db="EMBL/GenBank/DDBJ databases">
        <title>De novo transcriptome assembly of four potential Pierce s Disease insect vectors from Arizona vineyards.</title>
        <authorList>
            <person name="Tassone E.E."/>
        </authorList>
    </citation>
    <scope>NUCLEOTIDE SEQUENCE</scope>
</reference>
<feature type="compositionally biased region" description="Polar residues" evidence="1">
    <location>
        <begin position="1"/>
        <end position="13"/>
    </location>
</feature>
<proteinExistence type="predicted"/>